<sequence length="96" mass="10108">MKKLILTATSVAILSAALAGCGWNTMDNMGGAVVRTSTGVVNTTGAVVTDTVGGGVAVLTGQPVVYRDMVAYRKHGVIYHNGHTYTVKHGRYVMMH</sequence>
<protein>
    <recommendedName>
        <fullName evidence="4">Lipoprotein</fullName>
    </recommendedName>
</protein>
<keyword evidence="1" id="KW-0732">Signal</keyword>
<accession>A0A378JPE3</accession>
<dbReference type="OrthoDB" id="5653190at2"/>
<dbReference type="EMBL" id="UGOD01000001">
    <property type="protein sequence ID" value="STX49992.1"/>
    <property type="molecule type" value="Genomic_DNA"/>
</dbReference>
<gene>
    <name evidence="2" type="ORF">NCTC13316_00057</name>
</gene>
<dbReference type="Proteomes" id="UP000254794">
    <property type="component" value="Unassembled WGS sequence"/>
</dbReference>
<organism evidence="2 3">
    <name type="scientific">Legionella busanensis</name>
    <dbReference type="NCBI Taxonomy" id="190655"/>
    <lineage>
        <taxon>Bacteria</taxon>
        <taxon>Pseudomonadati</taxon>
        <taxon>Pseudomonadota</taxon>
        <taxon>Gammaproteobacteria</taxon>
        <taxon>Legionellales</taxon>
        <taxon>Legionellaceae</taxon>
        <taxon>Legionella</taxon>
    </lineage>
</organism>
<dbReference type="PROSITE" id="PS51257">
    <property type="entry name" value="PROKAR_LIPOPROTEIN"/>
    <property type="match status" value="1"/>
</dbReference>
<evidence type="ECO:0000256" key="1">
    <source>
        <dbReference type="SAM" id="SignalP"/>
    </source>
</evidence>
<evidence type="ECO:0008006" key="4">
    <source>
        <dbReference type="Google" id="ProtNLM"/>
    </source>
</evidence>
<dbReference type="RefSeq" id="WP_115329469.1">
    <property type="nucleotide sequence ID" value="NZ_CAAAHP010000003.1"/>
</dbReference>
<reference evidence="2 3" key="1">
    <citation type="submission" date="2018-06" db="EMBL/GenBank/DDBJ databases">
        <authorList>
            <consortium name="Pathogen Informatics"/>
            <person name="Doyle S."/>
        </authorList>
    </citation>
    <scope>NUCLEOTIDE SEQUENCE [LARGE SCALE GENOMIC DNA]</scope>
    <source>
        <strain evidence="2 3">NCTC13316</strain>
    </source>
</reference>
<keyword evidence="3" id="KW-1185">Reference proteome</keyword>
<name>A0A378JPE3_9GAMM</name>
<feature type="signal peptide" evidence="1">
    <location>
        <begin position="1"/>
        <end position="19"/>
    </location>
</feature>
<evidence type="ECO:0000313" key="2">
    <source>
        <dbReference type="EMBL" id="STX49992.1"/>
    </source>
</evidence>
<dbReference type="AlphaFoldDB" id="A0A378JPE3"/>
<evidence type="ECO:0000313" key="3">
    <source>
        <dbReference type="Proteomes" id="UP000254794"/>
    </source>
</evidence>
<feature type="chain" id="PRO_5016597940" description="Lipoprotein" evidence="1">
    <location>
        <begin position="20"/>
        <end position="96"/>
    </location>
</feature>
<proteinExistence type="predicted"/>